<organism evidence="1 2">
    <name type="scientific">Pseudomonas yamanorum</name>
    <dbReference type="NCBI Taxonomy" id="515393"/>
    <lineage>
        <taxon>Bacteria</taxon>
        <taxon>Pseudomonadati</taxon>
        <taxon>Pseudomonadota</taxon>
        <taxon>Gammaproteobacteria</taxon>
        <taxon>Pseudomonadales</taxon>
        <taxon>Pseudomonadaceae</taxon>
        <taxon>Pseudomonas</taxon>
    </lineage>
</organism>
<dbReference type="EMBL" id="JACAQR010000003">
    <property type="protein sequence ID" value="NWD40604.1"/>
    <property type="molecule type" value="Genomic_DNA"/>
</dbReference>
<reference evidence="1 2" key="1">
    <citation type="submission" date="2020-04" db="EMBL/GenBank/DDBJ databases">
        <title>Molecular characterization of pseudomonads from Agaricus bisporus reveal novel blotch 2 pathogens in Western Europe.</title>
        <authorList>
            <person name="Taparia T."/>
            <person name="Krijger M."/>
            <person name="Haynes E."/>
            <person name="Elpinstone J.G."/>
            <person name="Noble R."/>
            <person name="Van Der Wolf J."/>
        </authorList>
    </citation>
    <scope>NUCLEOTIDE SEQUENCE [LARGE SCALE GENOMIC DNA]</scope>
    <source>
        <strain evidence="1 2">IPO3753</strain>
    </source>
</reference>
<comment type="caution">
    <text evidence="1">The sequence shown here is derived from an EMBL/GenBank/DDBJ whole genome shotgun (WGS) entry which is preliminary data.</text>
</comment>
<evidence type="ECO:0000313" key="2">
    <source>
        <dbReference type="Proteomes" id="UP000546584"/>
    </source>
</evidence>
<gene>
    <name evidence="1" type="ORF">HX826_01930</name>
</gene>
<dbReference type="RefSeq" id="WP_177025327.1">
    <property type="nucleotide sequence ID" value="NZ_JACAQR010000003.1"/>
</dbReference>
<sequence>MIVPHYFSRCLTYTDSHYRERVIDDASLLEFPTPKVVLGEPGMGKSELMSELGRLLKVKVTMASHFMHHPDPGKLIECGKPLLIDGLDEVMARQEGDAIDVIMARLDALDSPDVILSCRAREWQSRNLTGLKKIYVTEPVIFHLQPFDRVQASAFLAQRYKAVDAGRVLNHLNEQGVPQLYHNPLTLDLMGQVALRDSELPATRSALFERVCKLIWPEHDPERGVNPLRDFTDEQALGCAGAIMAGMLVAGAQAIHLGRTAFDHQNDITLVELSVLPGVGTHARAIVSSKLFQNIDIDRVRPVHRVIAEFLAARWLARQADNSRKQRRLLAQFQGDGKVPASFRGLHAWIAYHRPILSSAVIAFDPLGVLRYGETTHLGLDQARHLFESLKELSKTDPYFRVHDWDSHTAKGLMIASLRDDIEEVILSKNGNKHLSSLLLDSLNGTELALTLEPTLAAIMMDAGRGFSERRSAAGTLGPLYDAAQWDSIITRLLAQRQEDSIELARNLVDVLDVEVSDELVTATVLAELGIPVPVVARGGGPKIHRLHDYSRLISGLAPSKLGGVLTRLSGAASQVDSCDWQSASELNGLLARLITRAIDEQVVTCKKPSMLWEWLLGLSRPQPEFGAVLSLQNLLDSNTPLRRAVQHYVLYEKQRNKAIFDAELDLEQHLVGLRRNPDDLVFFIRRLGECDSDDPATHDDWVNLMMVGSIGSTTLTSALWAASRDLPRGEQWLEAFAARQKRFASRLTKPPRNRAEGKRRRILNLKFKLQLWSLRRRYRSEGLHLRAGELAVILEPAMQYLGALYPVPAQIEAKERLVARFGESLANDMMAGFEATLHRSDLPTPQAVALYLVDDELFEVSAPIVAGLLARLRGGHGFTDLPKDLLIVGLLLCKHPAKVRLTADRARYALREELERIAIATDAERMAFARCWIEPALAAGNAHIPGIDWLASDEKCYSTGRALAAEWLVVFPTAHPKIEDQLIDILISSKDTSVAAAVAQARVAMVFDDEDRLFTWLAVDLLVRFDLVVEQLEGMGDAYPYVLWYLRQRFQPEQNRVRSDLSAPQAKWVLSQFRRVWPQTQPDECEHSEFSAYQASQFLCLLIEHLAVDTSDQASEAMMHLIAEPPDSYSDLIRHLAIEQQQKRAEENVRPVLPHQLAELLSDGPPSNADDLKALIVEELAVAQKIIAGDELDQIRDFWSDTFLPYDENRCRDRLAVMLGAGLSAYEIFPVSEVDMPNSKRVDLAFECGTWRMPMEVKGQWHDNVWQAATRQLDAQYLIDWRSAQRGIYCVLWFGPFPSSSNKQLTPPPAGLNAPTSAGEMCDMLIELIPPARRALIDVVVLDFSHGGRIRRSSRSVP</sequence>
<proteinExistence type="predicted"/>
<dbReference type="Proteomes" id="UP000546584">
    <property type="component" value="Unassembled WGS sequence"/>
</dbReference>
<protein>
    <submittedName>
        <fullName evidence="1">Uncharacterized protein</fullName>
    </submittedName>
</protein>
<evidence type="ECO:0000313" key="1">
    <source>
        <dbReference type="EMBL" id="NWD40604.1"/>
    </source>
</evidence>
<name>A0AAJ3H1J5_9PSED</name>
<accession>A0AAJ3H1J5</accession>